<dbReference type="EMBL" id="JBBNAE010000011">
    <property type="protein sequence ID" value="KAK9084861.1"/>
    <property type="molecule type" value="Genomic_DNA"/>
</dbReference>
<proteinExistence type="predicted"/>
<dbReference type="Proteomes" id="UP001417504">
    <property type="component" value="Unassembled WGS sequence"/>
</dbReference>
<protein>
    <submittedName>
        <fullName evidence="1">Uncharacterized protein</fullName>
    </submittedName>
</protein>
<evidence type="ECO:0000313" key="1">
    <source>
        <dbReference type="EMBL" id="KAK9084861.1"/>
    </source>
</evidence>
<reference evidence="1 2" key="1">
    <citation type="submission" date="2024-01" db="EMBL/GenBank/DDBJ databases">
        <title>Genome assemblies of Stephania.</title>
        <authorList>
            <person name="Yang L."/>
        </authorList>
    </citation>
    <scope>NUCLEOTIDE SEQUENCE [LARGE SCALE GENOMIC DNA]</scope>
    <source>
        <strain evidence="1">QJT</strain>
        <tissue evidence="1">Leaf</tissue>
    </source>
</reference>
<sequence>MSLSLRKPIPYVSLLNVVVGKAFVNKSARLSLDRICLTSISPFFQAHAHKRILVKYVLFSSPFMNPSLNCAIHAALSSYNMVGESFMKAIHMILVYVQSCFSTKHIHDLLHELQVLRNDWKKWQP</sequence>
<evidence type="ECO:0000313" key="2">
    <source>
        <dbReference type="Proteomes" id="UP001417504"/>
    </source>
</evidence>
<accession>A0AAP0E1I3</accession>
<comment type="caution">
    <text evidence="1">The sequence shown here is derived from an EMBL/GenBank/DDBJ whole genome shotgun (WGS) entry which is preliminary data.</text>
</comment>
<gene>
    <name evidence="1" type="ORF">Sjap_025272</name>
</gene>
<keyword evidence="2" id="KW-1185">Reference proteome</keyword>
<name>A0AAP0E1I3_9MAGN</name>
<dbReference type="AlphaFoldDB" id="A0AAP0E1I3"/>
<organism evidence="1 2">
    <name type="scientific">Stephania japonica</name>
    <dbReference type="NCBI Taxonomy" id="461633"/>
    <lineage>
        <taxon>Eukaryota</taxon>
        <taxon>Viridiplantae</taxon>
        <taxon>Streptophyta</taxon>
        <taxon>Embryophyta</taxon>
        <taxon>Tracheophyta</taxon>
        <taxon>Spermatophyta</taxon>
        <taxon>Magnoliopsida</taxon>
        <taxon>Ranunculales</taxon>
        <taxon>Menispermaceae</taxon>
        <taxon>Menispermoideae</taxon>
        <taxon>Cissampelideae</taxon>
        <taxon>Stephania</taxon>
    </lineage>
</organism>